<evidence type="ECO:0000259" key="2">
    <source>
        <dbReference type="Pfam" id="PF03101"/>
    </source>
</evidence>
<evidence type="ECO:0000256" key="1">
    <source>
        <dbReference type="SAM" id="MobiDB-lite"/>
    </source>
</evidence>
<name>A0A7J6WXL8_THATH</name>
<comment type="caution">
    <text evidence="3">The sequence shown here is derived from an EMBL/GenBank/DDBJ whole genome shotgun (WGS) entry which is preliminary data.</text>
</comment>
<feature type="compositionally biased region" description="Polar residues" evidence="1">
    <location>
        <begin position="1"/>
        <end position="10"/>
    </location>
</feature>
<keyword evidence="4" id="KW-1185">Reference proteome</keyword>
<reference evidence="3 4" key="1">
    <citation type="submission" date="2020-06" db="EMBL/GenBank/DDBJ databases">
        <title>Transcriptomic and genomic resources for Thalictrum thalictroides and T. hernandezii: Facilitating candidate gene discovery in an emerging model plant lineage.</title>
        <authorList>
            <person name="Arias T."/>
            <person name="Riano-Pachon D.M."/>
            <person name="Di Stilio V.S."/>
        </authorList>
    </citation>
    <scope>NUCLEOTIDE SEQUENCE [LARGE SCALE GENOMIC DNA]</scope>
    <source>
        <strain evidence="4">cv. WT478/WT964</strain>
        <tissue evidence="3">Leaves</tissue>
    </source>
</reference>
<feature type="domain" description="FAR1" evidence="2">
    <location>
        <begin position="60"/>
        <end position="145"/>
    </location>
</feature>
<dbReference type="Pfam" id="PF03101">
    <property type="entry name" value="FAR1"/>
    <property type="match status" value="1"/>
</dbReference>
<evidence type="ECO:0000313" key="3">
    <source>
        <dbReference type="EMBL" id="KAF5201240.1"/>
    </source>
</evidence>
<dbReference type="AlphaFoldDB" id="A0A7J6WXL8"/>
<proteinExistence type="predicted"/>
<gene>
    <name evidence="3" type="ORF">FRX31_009185</name>
</gene>
<dbReference type="EMBL" id="JABWDY010009706">
    <property type="protein sequence ID" value="KAF5201240.1"/>
    <property type="molecule type" value="Genomic_DNA"/>
</dbReference>
<evidence type="ECO:0000313" key="4">
    <source>
        <dbReference type="Proteomes" id="UP000554482"/>
    </source>
</evidence>
<feature type="region of interest" description="Disordered" evidence="1">
    <location>
        <begin position="1"/>
        <end position="21"/>
    </location>
</feature>
<dbReference type="Proteomes" id="UP000554482">
    <property type="component" value="Unassembled WGS sequence"/>
</dbReference>
<dbReference type="InterPro" id="IPR004330">
    <property type="entry name" value="FAR1_DNA_bnd_dom"/>
</dbReference>
<accession>A0A7J6WXL8</accession>
<organism evidence="3 4">
    <name type="scientific">Thalictrum thalictroides</name>
    <name type="common">Rue-anemone</name>
    <name type="synonym">Anemone thalictroides</name>
    <dbReference type="NCBI Taxonomy" id="46969"/>
    <lineage>
        <taxon>Eukaryota</taxon>
        <taxon>Viridiplantae</taxon>
        <taxon>Streptophyta</taxon>
        <taxon>Embryophyta</taxon>
        <taxon>Tracheophyta</taxon>
        <taxon>Spermatophyta</taxon>
        <taxon>Magnoliopsida</taxon>
        <taxon>Ranunculales</taxon>
        <taxon>Ranunculaceae</taxon>
        <taxon>Thalictroideae</taxon>
        <taxon>Thalictrum</taxon>
    </lineage>
</organism>
<dbReference type="PANTHER" id="PTHR46328:SF35">
    <property type="entry name" value="PROTEIN FAR1-RELATED SEQUENCE 5-LIKE"/>
    <property type="match status" value="1"/>
</dbReference>
<dbReference type="PANTHER" id="PTHR46328">
    <property type="entry name" value="FAR-RED IMPAIRED RESPONSIVE (FAR1) FAMILY PROTEIN-RELATED"/>
    <property type="match status" value="1"/>
</dbReference>
<dbReference type="OrthoDB" id="747268at2759"/>
<sequence>MDASNNTSDVYMNEDGKDDMVNAHQDTKNDINMEKDVNLEENIRKLEAGMMFDTIDELFEYYVNYGNENGFPVKRRSSKKGEYGEVRYVSFACSRSGKTESTSRNAFKLHPITKTGCDAKINASLFPCGKWKITSVSLDHNHELSPGKSRC</sequence>
<protein>
    <recommendedName>
        <fullName evidence="2">FAR1 domain-containing protein</fullName>
    </recommendedName>
</protein>